<evidence type="ECO:0000313" key="3">
    <source>
        <dbReference type="Proteomes" id="UP001152622"/>
    </source>
</evidence>
<accession>A0A9Q1FA75</accession>
<reference evidence="2" key="1">
    <citation type="journal article" date="2023" name="Science">
        <title>Genome structures resolve the early diversification of teleost fishes.</title>
        <authorList>
            <person name="Parey E."/>
            <person name="Louis A."/>
            <person name="Montfort J."/>
            <person name="Bouchez O."/>
            <person name="Roques C."/>
            <person name="Iampietro C."/>
            <person name="Lluch J."/>
            <person name="Castinel A."/>
            <person name="Donnadieu C."/>
            <person name="Desvignes T."/>
            <person name="Floi Bucao C."/>
            <person name="Jouanno E."/>
            <person name="Wen M."/>
            <person name="Mejri S."/>
            <person name="Dirks R."/>
            <person name="Jansen H."/>
            <person name="Henkel C."/>
            <person name="Chen W.J."/>
            <person name="Zahm M."/>
            <person name="Cabau C."/>
            <person name="Klopp C."/>
            <person name="Thompson A.W."/>
            <person name="Robinson-Rechavi M."/>
            <person name="Braasch I."/>
            <person name="Lecointre G."/>
            <person name="Bobe J."/>
            <person name="Postlethwait J.H."/>
            <person name="Berthelot C."/>
            <person name="Roest Crollius H."/>
            <person name="Guiguen Y."/>
        </authorList>
    </citation>
    <scope>NUCLEOTIDE SEQUENCE</scope>
    <source>
        <strain evidence="2">WJC10195</strain>
    </source>
</reference>
<dbReference type="EMBL" id="JAINUF010000007">
    <property type="protein sequence ID" value="KAJ8354294.1"/>
    <property type="molecule type" value="Genomic_DNA"/>
</dbReference>
<dbReference type="AlphaFoldDB" id="A0A9Q1FA75"/>
<keyword evidence="3" id="KW-1185">Reference proteome</keyword>
<feature type="compositionally biased region" description="Pro residues" evidence="1">
    <location>
        <begin position="38"/>
        <end position="50"/>
    </location>
</feature>
<dbReference type="Proteomes" id="UP001152622">
    <property type="component" value="Chromosome 7"/>
</dbReference>
<evidence type="ECO:0000313" key="2">
    <source>
        <dbReference type="EMBL" id="KAJ8354294.1"/>
    </source>
</evidence>
<sequence length="119" mass="12832">MLKHKRTPVPSSSQSFAVGCSHASRQPSSAGPLSALHPCPPQPPHPPRPPASLTTLTPCSRLAAASSRSNPALCLCACAERLKAWCKCVRLQEEPFPVERSNSLHETPRRSQIKFGKSV</sequence>
<organism evidence="2 3">
    <name type="scientific">Synaphobranchus kaupii</name>
    <name type="common">Kaup's arrowtooth eel</name>
    <dbReference type="NCBI Taxonomy" id="118154"/>
    <lineage>
        <taxon>Eukaryota</taxon>
        <taxon>Metazoa</taxon>
        <taxon>Chordata</taxon>
        <taxon>Craniata</taxon>
        <taxon>Vertebrata</taxon>
        <taxon>Euteleostomi</taxon>
        <taxon>Actinopterygii</taxon>
        <taxon>Neopterygii</taxon>
        <taxon>Teleostei</taxon>
        <taxon>Anguilliformes</taxon>
        <taxon>Synaphobranchidae</taxon>
        <taxon>Synaphobranchus</taxon>
    </lineage>
</organism>
<feature type="region of interest" description="Disordered" evidence="1">
    <location>
        <begin position="100"/>
        <end position="119"/>
    </location>
</feature>
<gene>
    <name evidence="2" type="ORF">SKAU_G00218610</name>
</gene>
<feature type="region of interest" description="Disordered" evidence="1">
    <location>
        <begin position="1"/>
        <end position="53"/>
    </location>
</feature>
<evidence type="ECO:0000256" key="1">
    <source>
        <dbReference type="SAM" id="MobiDB-lite"/>
    </source>
</evidence>
<comment type="caution">
    <text evidence="2">The sequence shown here is derived from an EMBL/GenBank/DDBJ whole genome shotgun (WGS) entry which is preliminary data.</text>
</comment>
<proteinExistence type="predicted"/>
<protein>
    <submittedName>
        <fullName evidence="2">Uncharacterized protein</fullName>
    </submittedName>
</protein>
<name>A0A9Q1FA75_SYNKA</name>
<dbReference type="PROSITE" id="PS51257">
    <property type="entry name" value="PROKAR_LIPOPROTEIN"/>
    <property type="match status" value="1"/>
</dbReference>